<feature type="compositionally biased region" description="Polar residues" evidence="1">
    <location>
        <begin position="70"/>
        <end position="88"/>
    </location>
</feature>
<comment type="caution">
    <text evidence="2">The sequence shown here is derived from an EMBL/GenBank/DDBJ whole genome shotgun (WGS) entry which is preliminary data.</text>
</comment>
<sequence length="113" mass="12253">MDKKVVHSPKNVEEATVPAKGTASPIQMVAGKDLSNPLMADTLPKSKLLSDKTKEVISENQKSEPETPETEYSGSNNYGSEYNPSLEQVAQDPNKDDDSGMSFDSIALHNLDT</sequence>
<reference evidence="2 3" key="1">
    <citation type="submission" date="2020-09" db="EMBL/GenBank/DDBJ databases">
        <title>De no assembly of potato wild relative species, Solanum commersonii.</title>
        <authorList>
            <person name="Cho K."/>
        </authorList>
    </citation>
    <scope>NUCLEOTIDE SEQUENCE [LARGE SCALE GENOMIC DNA]</scope>
    <source>
        <strain evidence="2">LZ3.2</strain>
        <tissue evidence="2">Leaf</tissue>
    </source>
</reference>
<protein>
    <submittedName>
        <fullName evidence="2">Uncharacterized protein</fullName>
    </submittedName>
</protein>
<keyword evidence="3" id="KW-1185">Reference proteome</keyword>
<name>A0A9J5XQZ5_SOLCO</name>
<feature type="compositionally biased region" description="Basic and acidic residues" evidence="1">
    <location>
        <begin position="1"/>
        <end position="13"/>
    </location>
</feature>
<feature type="region of interest" description="Disordered" evidence="1">
    <location>
        <begin position="1"/>
        <end position="113"/>
    </location>
</feature>
<dbReference type="OrthoDB" id="1326213at2759"/>
<dbReference type="EMBL" id="JACXVP010000008">
    <property type="protein sequence ID" value="KAG5589943.1"/>
    <property type="molecule type" value="Genomic_DNA"/>
</dbReference>
<dbReference type="Proteomes" id="UP000824120">
    <property type="component" value="Chromosome 8"/>
</dbReference>
<proteinExistence type="predicted"/>
<evidence type="ECO:0000313" key="3">
    <source>
        <dbReference type="Proteomes" id="UP000824120"/>
    </source>
</evidence>
<organism evidence="2 3">
    <name type="scientific">Solanum commersonii</name>
    <name type="common">Commerson's wild potato</name>
    <name type="synonym">Commerson's nightshade</name>
    <dbReference type="NCBI Taxonomy" id="4109"/>
    <lineage>
        <taxon>Eukaryota</taxon>
        <taxon>Viridiplantae</taxon>
        <taxon>Streptophyta</taxon>
        <taxon>Embryophyta</taxon>
        <taxon>Tracheophyta</taxon>
        <taxon>Spermatophyta</taxon>
        <taxon>Magnoliopsida</taxon>
        <taxon>eudicotyledons</taxon>
        <taxon>Gunneridae</taxon>
        <taxon>Pentapetalae</taxon>
        <taxon>asterids</taxon>
        <taxon>lamiids</taxon>
        <taxon>Solanales</taxon>
        <taxon>Solanaceae</taxon>
        <taxon>Solanoideae</taxon>
        <taxon>Solaneae</taxon>
        <taxon>Solanum</taxon>
    </lineage>
</organism>
<gene>
    <name evidence="2" type="ORF">H5410_040457</name>
</gene>
<dbReference type="AlphaFoldDB" id="A0A9J5XQZ5"/>
<evidence type="ECO:0000256" key="1">
    <source>
        <dbReference type="SAM" id="MobiDB-lite"/>
    </source>
</evidence>
<feature type="compositionally biased region" description="Basic and acidic residues" evidence="1">
    <location>
        <begin position="48"/>
        <end position="65"/>
    </location>
</feature>
<evidence type="ECO:0000313" key="2">
    <source>
        <dbReference type="EMBL" id="KAG5589943.1"/>
    </source>
</evidence>
<accession>A0A9J5XQZ5</accession>